<organism evidence="2 4">
    <name type="scientific">Ardenticatena maritima</name>
    <dbReference type="NCBI Taxonomy" id="872965"/>
    <lineage>
        <taxon>Bacteria</taxon>
        <taxon>Bacillati</taxon>
        <taxon>Chloroflexota</taxon>
        <taxon>Ardenticatenia</taxon>
        <taxon>Ardenticatenales</taxon>
        <taxon>Ardenticatenaceae</taxon>
        <taxon>Ardenticatena</taxon>
    </lineage>
</organism>
<dbReference type="Gene3D" id="3.40.980.10">
    <property type="entry name" value="MoaB/Mog-like domain"/>
    <property type="match status" value="1"/>
</dbReference>
<dbReference type="STRING" id="872965.SE16_03920"/>
<dbReference type="EMBL" id="BBZA01000138">
    <property type="protein sequence ID" value="GAP63351.1"/>
    <property type="molecule type" value="Genomic_DNA"/>
</dbReference>
<evidence type="ECO:0000259" key="1">
    <source>
        <dbReference type="Pfam" id="PF00994"/>
    </source>
</evidence>
<dbReference type="OrthoDB" id="9767940at2"/>
<feature type="domain" description="MoaB/Mog" evidence="1">
    <location>
        <begin position="198"/>
        <end position="305"/>
    </location>
</feature>
<accession>A0A0M8K935</accession>
<dbReference type="InterPro" id="IPR001453">
    <property type="entry name" value="MoaB/Mog_dom"/>
</dbReference>
<proteinExistence type="predicted"/>
<reference evidence="2 4" key="1">
    <citation type="journal article" date="2015" name="Genome Announc.">
        <title>Draft Genome Sequence of a Heterotrophic Facultative Anaerobic Thermophilic Bacterium, Ardenticatena maritima Strain 110ST.</title>
        <authorList>
            <person name="Kawaichi S."/>
            <person name="Yoshida T."/>
            <person name="Sako Y."/>
            <person name="Nakamura R."/>
        </authorList>
    </citation>
    <scope>NUCLEOTIDE SEQUENCE [LARGE SCALE GENOMIC DNA]</scope>
    <source>
        <strain evidence="2 4">110S</strain>
    </source>
</reference>
<dbReference type="RefSeq" id="WP_054493200.1">
    <property type="nucleotide sequence ID" value="NZ_BBZA01000138.1"/>
</dbReference>
<dbReference type="AlphaFoldDB" id="A0A0M8K935"/>
<protein>
    <recommendedName>
        <fullName evidence="1">MoaB/Mog domain-containing protein</fullName>
    </recommendedName>
</protein>
<sequence>MHIERLSPNEAVGHILMHSVVDAEGRKAIKKGTRLTPEHADRLHALGIETVEVAVLAPDDVHEDAAAERLAAALATPTITMTRGVGGRINLQTRVLGVLRIEPARLLALNAIYGITLATLPNYAVVAPERGRQQIATLKIIPYAIPNDLLEAAERLARATPRILDVHPLPHWRVALLISGDPAAHARLQRQFEPPTRTRVQQLGSDLATVVCVPHTEEAIAEAAGALLATHDALVLAGQTSIMDWDDVALRALRAVGAEVAVHGAPVEPGNLLALAYWHSKPIVCAPGCAKSLSRNVVDLVLPRLFIGERLGPREAAALAMGGLLREERRSVAKAESNLS</sequence>
<keyword evidence="4" id="KW-1185">Reference proteome</keyword>
<evidence type="ECO:0000313" key="4">
    <source>
        <dbReference type="Proteomes" id="UP000037784"/>
    </source>
</evidence>
<reference evidence="4" key="3">
    <citation type="submission" date="2015-08" db="EMBL/GenBank/DDBJ databases">
        <title>Draft Genome Sequence of a Heterotrophic Facultative Anaerobic Bacterium Ardenticatena maritima Strain 110S.</title>
        <authorList>
            <person name="Kawaichi S."/>
            <person name="Yoshida T."/>
            <person name="Sako Y."/>
            <person name="Nakamura R."/>
        </authorList>
    </citation>
    <scope>NUCLEOTIDE SEQUENCE [LARGE SCALE GENOMIC DNA]</scope>
    <source>
        <strain evidence="4">110S</strain>
    </source>
</reference>
<reference evidence="3 5" key="2">
    <citation type="submission" date="2015-07" db="EMBL/GenBank/DDBJ databases">
        <title>Whole genome sequence of Ardenticatena maritima DSM 23922.</title>
        <authorList>
            <person name="Hemp J."/>
            <person name="Ward L.M."/>
            <person name="Pace L.A."/>
            <person name="Fischer W.W."/>
        </authorList>
    </citation>
    <scope>NUCLEOTIDE SEQUENCE [LARGE SCALE GENOMIC DNA]</scope>
    <source>
        <strain evidence="3 5">110S</strain>
    </source>
</reference>
<evidence type="ECO:0000313" key="3">
    <source>
        <dbReference type="EMBL" id="KPL89573.1"/>
    </source>
</evidence>
<dbReference type="Proteomes" id="UP000050502">
    <property type="component" value="Unassembled WGS sequence"/>
</dbReference>
<dbReference type="UniPathway" id="UPA00344"/>
<dbReference type="InParanoid" id="A0A0M8K935"/>
<evidence type="ECO:0000313" key="5">
    <source>
        <dbReference type="Proteomes" id="UP000050502"/>
    </source>
</evidence>
<dbReference type="SUPFAM" id="SSF53218">
    <property type="entry name" value="Molybdenum cofactor biosynthesis proteins"/>
    <property type="match status" value="1"/>
</dbReference>
<dbReference type="Proteomes" id="UP000037784">
    <property type="component" value="Unassembled WGS sequence"/>
</dbReference>
<name>A0A0M8K935_9CHLR</name>
<gene>
    <name evidence="2" type="ORF">ARMA_1774</name>
    <name evidence="3" type="ORF">SE16_03920</name>
</gene>
<comment type="caution">
    <text evidence="2">The sequence shown here is derived from an EMBL/GenBank/DDBJ whole genome shotgun (WGS) entry which is preliminary data.</text>
</comment>
<dbReference type="InterPro" id="IPR036425">
    <property type="entry name" value="MoaB/Mog-like_dom_sf"/>
</dbReference>
<evidence type="ECO:0000313" key="2">
    <source>
        <dbReference type="EMBL" id="GAP63351.1"/>
    </source>
</evidence>
<dbReference type="EMBL" id="LGKN01000003">
    <property type="protein sequence ID" value="KPL89573.1"/>
    <property type="molecule type" value="Genomic_DNA"/>
</dbReference>
<dbReference type="Pfam" id="PF00994">
    <property type="entry name" value="MoCF_biosynth"/>
    <property type="match status" value="1"/>
</dbReference>